<keyword evidence="10 13" id="KW-1133">Transmembrane helix</keyword>
<keyword evidence="9" id="KW-0809">Transit peptide</keyword>
<evidence type="ECO:0000256" key="1">
    <source>
        <dbReference type="ARBA" id="ARBA00004141"/>
    </source>
</evidence>
<feature type="region of interest" description="Disordered" evidence="12">
    <location>
        <begin position="270"/>
        <end position="316"/>
    </location>
</feature>
<feature type="transmembrane region" description="Helical" evidence="13">
    <location>
        <begin position="12"/>
        <end position="32"/>
    </location>
</feature>
<gene>
    <name evidence="14" type="ORF">PCOR1329_LOCUS51374</name>
</gene>
<comment type="similarity">
    <text evidence="3">Belongs to the peptidase M50B family.</text>
</comment>
<evidence type="ECO:0008006" key="16">
    <source>
        <dbReference type="Google" id="ProtNLM"/>
    </source>
</evidence>
<dbReference type="EMBL" id="CAUYUJ010016230">
    <property type="protein sequence ID" value="CAK0863150.1"/>
    <property type="molecule type" value="Genomic_DNA"/>
</dbReference>
<proteinExistence type="inferred from homology"/>
<dbReference type="PANTHER" id="PTHR31412:SF0">
    <property type="entry name" value="ZINC METALLOPROTEASE EGY1, CHLOROPLASTIC-RELATED"/>
    <property type="match status" value="1"/>
</dbReference>
<keyword evidence="5" id="KW-0934">Plastid</keyword>
<name>A0ABN9USX8_9DINO</name>
<evidence type="ECO:0000256" key="2">
    <source>
        <dbReference type="ARBA" id="ARBA00004229"/>
    </source>
</evidence>
<keyword evidence="15" id="KW-1185">Reference proteome</keyword>
<feature type="transmembrane region" description="Helical" evidence="13">
    <location>
        <begin position="158"/>
        <end position="182"/>
    </location>
</feature>
<accession>A0ABN9USX8</accession>
<evidence type="ECO:0000256" key="7">
    <source>
        <dbReference type="ARBA" id="ARBA00022692"/>
    </source>
</evidence>
<evidence type="ECO:0000256" key="5">
    <source>
        <dbReference type="ARBA" id="ARBA00022640"/>
    </source>
</evidence>
<sequence>MMMEDVSQSEVAWWQWGIAVVSLLATAVSVNITTFNVTTLTEAQTQSMAPEQMMDIAGLPGSLSGRCAADDVGDAYPSDGGGDDVADDAAVAAAVQKVDRSPAHEKLLPLRSVARRVAAGSYGVELSPPYFVPVWPFPSVGAFGAVSRRLSTVPNEEASIGMSLASSLAGLAASLLIILVGFSMGSDGVVNLNYQLLPAALKVILRPFLGTASLTQAPDPFLDPVAVTPAKIEFRAYRRHRRPHHRGPEFIAARPAGWWSHGQERVRRRATCSGSSRSASSCSAAPRRQRPASCAPPSASTPSYSRTGPRIPRATG</sequence>
<evidence type="ECO:0000313" key="14">
    <source>
        <dbReference type="EMBL" id="CAK0863150.1"/>
    </source>
</evidence>
<comment type="subcellular location">
    <subcellularLocation>
        <location evidence="1">Membrane</location>
        <topology evidence="1">Multi-pass membrane protein</topology>
    </subcellularLocation>
    <subcellularLocation>
        <location evidence="2">Plastid</location>
        <location evidence="2">Chloroplast</location>
    </subcellularLocation>
</comment>
<evidence type="ECO:0000256" key="8">
    <source>
        <dbReference type="ARBA" id="ARBA00022801"/>
    </source>
</evidence>
<evidence type="ECO:0000256" key="11">
    <source>
        <dbReference type="ARBA" id="ARBA00023136"/>
    </source>
</evidence>
<evidence type="ECO:0000256" key="10">
    <source>
        <dbReference type="ARBA" id="ARBA00022989"/>
    </source>
</evidence>
<comment type="caution">
    <text evidence="14">The sequence shown here is derived from an EMBL/GenBank/DDBJ whole genome shotgun (WGS) entry which is preliminary data.</text>
</comment>
<evidence type="ECO:0000256" key="9">
    <source>
        <dbReference type="ARBA" id="ARBA00022946"/>
    </source>
</evidence>
<dbReference type="PANTHER" id="PTHR31412">
    <property type="entry name" value="ZINC METALLOPROTEASE EGY1"/>
    <property type="match status" value="1"/>
</dbReference>
<protein>
    <recommendedName>
        <fullName evidence="16">H(+)-exporting diphosphatase</fullName>
    </recommendedName>
</protein>
<reference evidence="14" key="1">
    <citation type="submission" date="2023-10" db="EMBL/GenBank/DDBJ databases">
        <authorList>
            <person name="Chen Y."/>
            <person name="Shah S."/>
            <person name="Dougan E. K."/>
            <person name="Thang M."/>
            <person name="Chan C."/>
        </authorList>
    </citation>
    <scope>NUCLEOTIDE SEQUENCE [LARGE SCALE GENOMIC DNA]</scope>
</reference>
<keyword evidence="4" id="KW-0150">Chloroplast</keyword>
<evidence type="ECO:0000256" key="4">
    <source>
        <dbReference type="ARBA" id="ARBA00022528"/>
    </source>
</evidence>
<dbReference type="InterPro" id="IPR044838">
    <property type="entry name" value="EGY1-like"/>
</dbReference>
<keyword evidence="11 13" id="KW-0472">Membrane</keyword>
<keyword evidence="7 13" id="KW-0812">Transmembrane</keyword>
<keyword evidence="8" id="KW-0378">Hydrolase</keyword>
<evidence type="ECO:0000256" key="3">
    <source>
        <dbReference type="ARBA" id="ARBA00007931"/>
    </source>
</evidence>
<evidence type="ECO:0000256" key="13">
    <source>
        <dbReference type="SAM" id="Phobius"/>
    </source>
</evidence>
<feature type="compositionally biased region" description="Low complexity" evidence="12">
    <location>
        <begin position="271"/>
        <end position="307"/>
    </location>
</feature>
<keyword evidence="6" id="KW-0645">Protease</keyword>
<organism evidence="14 15">
    <name type="scientific">Prorocentrum cordatum</name>
    <dbReference type="NCBI Taxonomy" id="2364126"/>
    <lineage>
        <taxon>Eukaryota</taxon>
        <taxon>Sar</taxon>
        <taxon>Alveolata</taxon>
        <taxon>Dinophyceae</taxon>
        <taxon>Prorocentrales</taxon>
        <taxon>Prorocentraceae</taxon>
        <taxon>Prorocentrum</taxon>
    </lineage>
</organism>
<dbReference type="Proteomes" id="UP001189429">
    <property type="component" value="Unassembled WGS sequence"/>
</dbReference>
<evidence type="ECO:0000256" key="12">
    <source>
        <dbReference type="SAM" id="MobiDB-lite"/>
    </source>
</evidence>
<evidence type="ECO:0000256" key="6">
    <source>
        <dbReference type="ARBA" id="ARBA00022670"/>
    </source>
</evidence>
<evidence type="ECO:0000313" key="15">
    <source>
        <dbReference type="Proteomes" id="UP001189429"/>
    </source>
</evidence>